<dbReference type="Proteomes" id="UP000002019">
    <property type="component" value="Chromosome"/>
</dbReference>
<dbReference type="RefSeq" id="WP_015425121.1">
    <property type="nucleotide sequence ID" value="NC_020449.1"/>
</dbReference>
<dbReference type="Gene3D" id="2.30.170.40">
    <property type="entry name" value="Ribosomal protein L28/L24"/>
    <property type="match status" value="1"/>
</dbReference>
<dbReference type="SUPFAM" id="SSF143800">
    <property type="entry name" value="L28p-like"/>
    <property type="match status" value="1"/>
</dbReference>
<dbReference type="GO" id="GO:1990904">
    <property type="term" value="C:ribonucleoprotein complex"/>
    <property type="evidence" value="ECO:0007669"/>
    <property type="project" value="UniProtKB-KW"/>
</dbReference>
<dbReference type="EMBL" id="CU466930">
    <property type="protein sequence ID" value="CAO81263.1"/>
    <property type="molecule type" value="Genomic_DNA"/>
</dbReference>
<dbReference type="PANTHER" id="PTHR39080:SF1">
    <property type="entry name" value="LARGE RIBOSOMAL SUBUNIT PROTEIN BL28A"/>
    <property type="match status" value="1"/>
</dbReference>
<dbReference type="NCBIfam" id="TIGR00009">
    <property type="entry name" value="L28"/>
    <property type="match status" value="1"/>
</dbReference>
<comment type="similarity">
    <text evidence="1 5">Belongs to the bacterial ribosomal protein bL28 family.</text>
</comment>
<dbReference type="GO" id="GO:0006412">
    <property type="term" value="P:translation"/>
    <property type="evidence" value="ECO:0007669"/>
    <property type="project" value="UniProtKB-UniRule"/>
</dbReference>
<dbReference type="InterPro" id="IPR034704">
    <property type="entry name" value="Ribosomal_bL28/bL31-like_sf"/>
</dbReference>
<dbReference type="InterPro" id="IPR050096">
    <property type="entry name" value="Bacterial_rp_bL28"/>
</dbReference>
<name>B0VEU7_CLOAI</name>
<evidence type="ECO:0000256" key="4">
    <source>
        <dbReference type="ARBA" id="ARBA00035174"/>
    </source>
</evidence>
<dbReference type="PANTHER" id="PTHR39080">
    <property type="entry name" value="50S RIBOSOMAL PROTEIN L28"/>
    <property type="match status" value="1"/>
</dbReference>
<dbReference type="Pfam" id="PF00830">
    <property type="entry name" value="Ribosomal_L28"/>
    <property type="match status" value="1"/>
</dbReference>
<reference evidence="6 7" key="1">
    <citation type="journal article" date="2008" name="J. Bacteriol.">
        <title>'Candidatus Cloacamonas acidaminovorans': genome sequence reconstruction provides a first glimpse of a new bacterial division.</title>
        <authorList>
            <person name="Pelletier E."/>
            <person name="Kreimeyer A."/>
            <person name="Bocs S."/>
            <person name="Rouy Z."/>
            <person name="Gyapay G."/>
            <person name="Chouari R."/>
            <person name="Riviere D."/>
            <person name="Ganesan A."/>
            <person name="Daegelen P."/>
            <person name="Sghir A."/>
            <person name="Cohen G.N."/>
            <person name="Medigue C."/>
            <person name="Weissenbach J."/>
            <person name="Le Paslier D."/>
        </authorList>
    </citation>
    <scope>NUCLEOTIDE SEQUENCE [LARGE SCALE GENOMIC DNA]</scope>
    <source>
        <strain evidence="7">Evry</strain>
    </source>
</reference>
<keyword evidence="7" id="KW-1185">Reference proteome</keyword>
<evidence type="ECO:0000256" key="5">
    <source>
        <dbReference type="HAMAP-Rule" id="MF_00373"/>
    </source>
</evidence>
<protein>
    <recommendedName>
        <fullName evidence="4 5">Large ribosomal subunit protein bL28</fullName>
    </recommendedName>
</protein>
<dbReference type="eggNOG" id="COG0227">
    <property type="taxonomic scope" value="Bacteria"/>
</dbReference>
<gene>
    <name evidence="5 6" type="primary">rpmB</name>
    <name evidence="6" type="ordered locus">CLOAM1411</name>
</gene>
<keyword evidence="2 5" id="KW-0689">Ribosomal protein</keyword>
<dbReference type="GO" id="GO:0005840">
    <property type="term" value="C:ribosome"/>
    <property type="evidence" value="ECO:0007669"/>
    <property type="project" value="UniProtKB-KW"/>
</dbReference>
<sequence length="63" mass="6952">MSKVCDICGKTAQVGNHRSHALNATKRRFYPNLHEIRVAIDGGTKKIKVCSSCLKANKVRKAV</sequence>
<evidence type="ECO:0000313" key="7">
    <source>
        <dbReference type="Proteomes" id="UP000002019"/>
    </source>
</evidence>
<proteinExistence type="inferred from homology"/>
<evidence type="ECO:0000256" key="2">
    <source>
        <dbReference type="ARBA" id="ARBA00022980"/>
    </source>
</evidence>
<dbReference type="HOGENOM" id="CLU_064548_7_0_0"/>
<keyword evidence="3 5" id="KW-0687">Ribonucleoprotein</keyword>
<dbReference type="STRING" id="459349.CLOAM1411"/>
<evidence type="ECO:0000256" key="3">
    <source>
        <dbReference type="ARBA" id="ARBA00023274"/>
    </source>
</evidence>
<dbReference type="OrthoDB" id="9805609at2"/>
<dbReference type="HAMAP" id="MF_00373">
    <property type="entry name" value="Ribosomal_bL28"/>
    <property type="match status" value="1"/>
</dbReference>
<evidence type="ECO:0000313" key="6">
    <source>
        <dbReference type="EMBL" id="CAO81263.1"/>
    </source>
</evidence>
<dbReference type="InterPro" id="IPR026569">
    <property type="entry name" value="Ribosomal_bL28"/>
</dbReference>
<accession>B0VEU7</accession>
<evidence type="ECO:0000256" key="1">
    <source>
        <dbReference type="ARBA" id="ARBA00008760"/>
    </source>
</evidence>
<dbReference type="GO" id="GO:0003735">
    <property type="term" value="F:structural constituent of ribosome"/>
    <property type="evidence" value="ECO:0007669"/>
    <property type="project" value="InterPro"/>
</dbReference>
<dbReference type="InterPro" id="IPR001383">
    <property type="entry name" value="Ribosomal_bL28_bact-type"/>
</dbReference>
<dbReference type="InterPro" id="IPR037147">
    <property type="entry name" value="Ribosomal_bL28_sf"/>
</dbReference>
<dbReference type="KEGG" id="caci:CLOAM1411"/>
<dbReference type="AlphaFoldDB" id="B0VEU7"/>
<organism evidence="6 7">
    <name type="scientific">Cloacimonas acidaminovorans (strain Evry)</name>
    <dbReference type="NCBI Taxonomy" id="459349"/>
    <lineage>
        <taxon>Bacteria</taxon>
        <taxon>Pseudomonadati</taxon>
        <taxon>Candidatus Cloacimonadota</taxon>
        <taxon>Candidatus Cloacimonadia</taxon>
        <taxon>Candidatus Cloacimonadales</taxon>
        <taxon>Candidatus Cloacimonadaceae</taxon>
        <taxon>Candidatus Cloacimonas</taxon>
    </lineage>
</organism>